<dbReference type="GO" id="GO:0016757">
    <property type="term" value="F:glycosyltransferase activity"/>
    <property type="evidence" value="ECO:0007669"/>
    <property type="project" value="InterPro"/>
</dbReference>
<name>A0A2H4UZU4_9ABAC</name>
<accession>A0A2H4UZU4</accession>
<reference evidence="1 2" key="1">
    <citation type="journal article" date="2017" name="Viruses">
        <title>The Operophtera brumata Nucleopolyhedrovirus (OpbuNPV) Represents an Early, Divergent Lineage within Genus Alphabaculovirus.</title>
        <authorList>
            <person name="Harrison R.L."/>
            <person name="Rowley D.L."/>
            <person name="Mowery J.D."/>
            <person name="Bauchan G.R."/>
            <person name="Burand J.P."/>
        </authorList>
    </citation>
    <scope>NUCLEOTIDE SEQUENCE [LARGE SCALE GENOMIC DNA]</scope>
    <source>
        <strain evidence="1">OpbuNPV-MA</strain>
    </source>
</reference>
<proteinExistence type="predicted"/>
<dbReference type="Pfam" id="PF01501">
    <property type="entry name" value="Glyco_transf_8"/>
    <property type="match status" value="1"/>
</dbReference>
<dbReference type="RefSeq" id="YP_009552653.1">
    <property type="nucleotide sequence ID" value="NC_040621.1"/>
</dbReference>
<dbReference type="KEGG" id="vg:41699987"/>
<dbReference type="SUPFAM" id="SSF53448">
    <property type="entry name" value="Nucleotide-diphospho-sugar transferases"/>
    <property type="match status" value="1"/>
</dbReference>
<evidence type="ECO:0000313" key="1">
    <source>
        <dbReference type="EMBL" id="AUA60324.1"/>
    </source>
</evidence>
<sequence>MPYSRHIKCRRVRNKTQFKMYAYVTLVMLNDDYVQGAIVLAKSLKTSKTKHDLVCLVTSHVSHAAVQRLKLYYDHVKIVDVLHYVCPPMLTQRQDALYGKWINYSFTKWQCLTLLEYEKIIYLDADHLVIKNIDELFEMNTPSMCFCADYHKYYEQYRHNDVISVDELRHFLYNNKILGRSGTVVLKPDMMLYNSILSQLNTKNDLLKKNRFHNGYDEQVFLQALIASNMSVTQLSVMYVWNAGAYDKIKKYNEPSVINYYGDKKPWHYGDNDNITYMDVYIWRYFNQL</sequence>
<dbReference type="Proteomes" id="UP000290445">
    <property type="component" value="Segment"/>
</dbReference>
<dbReference type="Gene3D" id="3.90.550.10">
    <property type="entry name" value="Spore Coat Polysaccharide Biosynthesis Protein SpsA, Chain A"/>
    <property type="match status" value="1"/>
</dbReference>
<dbReference type="InterPro" id="IPR029044">
    <property type="entry name" value="Nucleotide-diphossugar_trans"/>
</dbReference>
<dbReference type="InterPro" id="IPR050587">
    <property type="entry name" value="GNT1/Glycosyltrans_8"/>
</dbReference>
<dbReference type="EMBL" id="MF614691">
    <property type="protein sequence ID" value="AUA60324.1"/>
    <property type="molecule type" value="Genomic_DNA"/>
</dbReference>
<organism evidence="1 2">
    <name type="scientific">Operophtera brumata nucleopolyhedrovirus</name>
    <dbReference type="NCBI Taxonomy" id="1046267"/>
    <lineage>
        <taxon>Viruses</taxon>
        <taxon>Viruses incertae sedis</taxon>
        <taxon>Naldaviricetes</taxon>
        <taxon>Lefavirales</taxon>
        <taxon>Baculoviridae</taxon>
        <taxon>Alphabaculovirus</taxon>
        <taxon>Alphabaculovirus opbrumatae</taxon>
    </lineage>
</organism>
<keyword evidence="2" id="KW-1185">Reference proteome</keyword>
<dbReference type="GeneID" id="41699987"/>
<protein>
    <submittedName>
        <fullName evidence="1">P13</fullName>
    </submittedName>
</protein>
<dbReference type="InterPro" id="IPR002495">
    <property type="entry name" value="Glyco_trans_8"/>
</dbReference>
<dbReference type="PANTHER" id="PTHR11183">
    <property type="entry name" value="GLYCOGENIN SUBFAMILY MEMBER"/>
    <property type="match status" value="1"/>
</dbReference>
<evidence type="ECO:0000313" key="2">
    <source>
        <dbReference type="Proteomes" id="UP000290445"/>
    </source>
</evidence>
<dbReference type="OrthoDB" id="8852at10239"/>